<comment type="pathway">
    <text evidence="4">Amine and polyamine degradation; putrescine degradation; 4-aminobutanoate from putrescine: step 4/4.</text>
</comment>
<evidence type="ECO:0000256" key="5">
    <source>
        <dbReference type="ARBA" id="ARBA00066788"/>
    </source>
</evidence>
<dbReference type="FunFam" id="3.40.50.880:FF:000030">
    <property type="entry name" value="Gamma-glutamyl-gamma-aminobutyrate hydrolase PuuD"/>
    <property type="match status" value="1"/>
</dbReference>
<evidence type="ECO:0000313" key="6">
    <source>
        <dbReference type="EMBL" id="GAK43674.1"/>
    </source>
</evidence>
<keyword evidence="7" id="KW-1185">Reference proteome</keyword>
<organism evidence="6 7">
    <name type="scientific">Tepidicaulis marinus</name>
    <dbReference type="NCBI Taxonomy" id="1333998"/>
    <lineage>
        <taxon>Bacteria</taxon>
        <taxon>Pseudomonadati</taxon>
        <taxon>Pseudomonadota</taxon>
        <taxon>Alphaproteobacteria</taxon>
        <taxon>Hyphomicrobiales</taxon>
        <taxon>Parvibaculaceae</taxon>
        <taxon>Tepidicaulis</taxon>
    </lineage>
</organism>
<reference evidence="6 7" key="1">
    <citation type="submission" date="2014-07" db="EMBL/GenBank/DDBJ databases">
        <title>Tepidicaulis marinum gen. nov., sp. nov., a novel marine bacterium denitrifying nitrate to nitrous oxide strictly under microaerobic conditions.</title>
        <authorList>
            <person name="Takeuchi M."/>
            <person name="Yamagishi T."/>
            <person name="Kamagata Y."/>
            <person name="Oshima K."/>
            <person name="Hattori M."/>
            <person name="Katayama T."/>
            <person name="Hanada S."/>
            <person name="Tamaki H."/>
            <person name="Marumo K."/>
            <person name="Maeda H."/>
            <person name="Nedachi M."/>
            <person name="Iwasaki W."/>
            <person name="Suwa Y."/>
            <person name="Sakata S."/>
        </authorList>
    </citation>
    <scope>NUCLEOTIDE SEQUENCE [LARGE SCALE GENOMIC DNA]</scope>
    <source>
        <strain evidence="6 7">MA2</strain>
    </source>
</reference>
<dbReference type="eggNOG" id="COG2071">
    <property type="taxonomic scope" value="Bacteria"/>
</dbReference>
<dbReference type="Proteomes" id="UP000028702">
    <property type="component" value="Unassembled WGS sequence"/>
</dbReference>
<gene>
    <name evidence="6" type="ORF">M2A_0173</name>
</gene>
<dbReference type="RefSeq" id="WP_081875278.1">
    <property type="nucleotide sequence ID" value="NZ_BBIO01000001.1"/>
</dbReference>
<comment type="similarity">
    <text evidence="1">Belongs to the peptidase C26 family.</text>
</comment>
<comment type="catalytic activity">
    <reaction evidence="2">
        <text>4-(gamma-L-glutamylamino)butanoate + H2O = 4-aminobutanoate + L-glutamate</text>
        <dbReference type="Rhea" id="RHEA:19737"/>
        <dbReference type="ChEBI" id="CHEBI:15377"/>
        <dbReference type="ChEBI" id="CHEBI:29985"/>
        <dbReference type="ChEBI" id="CHEBI:58800"/>
        <dbReference type="ChEBI" id="CHEBI:59888"/>
        <dbReference type="EC" id="3.5.1.94"/>
    </reaction>
</comment>
<dbReference type="InterPro" id="IPR011697">
    <property type="entry name" value="Peptidase_C26"/>
</dbReference>
<sequence length="280" mass="30627">MIQKTKHAAARTGLTRPIVAIPCDIKMMGVHPFHAVGEKYIKAVNEGAGCLPILIPVMPDPLALEEIFAVADGVFLTGSWSNVHPRHYDGPASREGTLHDEQRDALTLPLIKACIERGMPLFAVCRGFQELNVAFGGTLHQHIHEEPSEEGYAPRFDHRDKKDDPVEVQYGPAHKVSTVPGGFLAGLTGEREITVNSLHGQGIDRLGEGLEIDARAPDGTIEAVRVKEASAFAYAVQWHPEWMFWDNPVSLKLFHAFGEAVRGHAGAADDEETKNQVTHA</sequence>
<dbReference type="AlphaFoldDB" id="A0A081B6K6"/>
<comment type="function">
    <text evidence="3">Involved in the breakdown of putrescine via hydrolysis of the gamma-glutamyl linkage of gamma-glutamyl-gamma-aminobutyrate.</text>
</comment>
<dbReference type="InterPro" id="IPR044668">
    <property type="entry name" value="PuuD-like"/>
</dbReference>
<dbReference type="PANTHER" id="PTHR43235:SF1">
    <property type="entry name" value="GLUTAMINE AMIDOTRANSFERASE PB2B2.05-RELATED"/>
    <property type="match status" value="1"/>
</dbReference>
<dbReference type="EMBL" id="BBIO01000001">
    <property type="protein sequence ID" value="GAK43674.1"/>
    <property type="molecule type" value="Genomic_DNA"/>
</dbReference>
<dbReference type="GO" id="GO:0006598">
    <property type="term" value="P:polyamine catabolic process"/>
    <property type="evidence" value="ECO:0007669"/>
    <property type="project" value="TreeGrafter"/>
</dbReference>
<dbReference type="PROSITE" id="PS51273">
    <property type="entry name" value="GATASE_TYPE_1"/>
    <property type="match status" value="1"/>
</dbReference>
<dbReference type="InterPro" id="IPR029062">
    <property type="entry name" value="Class_I_gatase-like"/>
</dbReference>
<dbReference type="STRING" id="1333998.M2A_0173"/>
<evidence type="ECO:0000256" key="3">
    <source>
        <dbReference type="ARBA" id="ARBA00055068"/>
    </source>
</evidence>
<dbReference type="SUPFAM" id="SSF52317">
    <property type="entry name" value="Class I glutamine amidotransferase-like"/>
    <property type="match status" value="1"/>
</dbReference>
<evidence type="ECO:0000256" key="4">
    <source>
        <dbReference type="ARBA" id="ARBA00060634"/>
    </source>
</evidence>
<comment type="caution">
    <text evidence="6">The sequence shown here is derived from an EMBL/GenBank/DDBJ whole genome shotgun (WGS) entry which is preliminary data.</text>
</comment>
<dbReference type="GO" id="GO:0033969">
    <property type="term" value="F:gamma-glutamyl-gamma-aminobutyrate hydrolase activity"/>
    <property type="evidence" value="ECO:0007669"/>
    <property type="project" value="UniProtKB-EC"/>
</dbReference>
<protein>
    <recommendedName>
        <fullName evidence="5">gamma-glutamyl-gamma-aminobutyrate hydrolase</fullName>
        <ecNumber evidence="5">3.5.1.94</ecNumber>
    </recommendedName>
</protein>
<evidence type="ECO:0000256" key="1">
    <source>
        <dbReference type="ARBA" id="ARBA00011083"/>
    </source>
</evidence>
<evidence type="ECO:0000256" key="2">
    <source>
        <dbReference type="ARBA" id="ARBA00052718"/>
    </source>
</evidence>
<name>A0A081B6K6_9HYPH</name>
<proteinExistence type="inferred from homology"/>
<dbReference type="EC" id="3.5.1.94" evidence="5"/>
<dbReference type="GO" id="GO:0005829">
    <property type="term" value="C:cytosol"/>
    <property type="evidence" value="ECO:0007669"/>
    <property type="project" value="TreeGrafter"/>
</dbReference>
<evidence type="ECO:0000313" key="7">
    <source>
        <dbReference type="Proteomes" id="UP000028702"/>
    </source>
</evidence>
<dbReference type="Gene3D" id="3.40.50.880">
    <property type="match status" value="1"/>
</dbReference>
<dbReference type="Pfam" id="PF07722">
    <property type="entry name" value="Peptidase_C26"/>
    <property type="match status" value="1"/>
</dbReference>
<dbReference type="PANTHER" id="PTHR43235">
    <property type="entry name" value="GLUTAMINE AMIDOTRANSFERASE PB2B2.05-RELATED"/>
    <property type="match status" value="1"/>
</dbReference>
<accession>A0A081B6K6</accession>
<dbReference type="CDD" id="cd01745">
    <property type="entry name" value="GATase1_2"/>
    <property type="match status" value="1"/>
</dbReference>